<evidence type="ECO:0000313" key="3">
    <source>
        <dbReference type="EMBL" id="CAA7031499.1"/>
    </source>
</evidence>
<evidence type="ECO:0000256" key="2">
    <source>
        <dbReference type="SAM" id="MobiDB-lite"/>
    </source>
</evidence>
<proteinExistence type="predicted"/>
<feature type="compositionally biased region" description="Low complexity" evidence="2">
    <location>
        <begin position="580"/>
        <end position="598"/>
    </location>
</feature>
<dbReference type="PANTHER" id="PTHR34121">
    <property type="entry name" value="MYOSIN-11"/>
    <property type="match status" value="1"/>
</dbReference>
<feature type="compositionally biased region" description="Polar residues" evidence="2">
    <location>
        <begin position="604"/>
        <end position="613"/>
    </location>
</feature>
<protein>
    <submittedName>
        <fullName evidence="3">Uncharacterized protein</fullName>
    </submittedName>
</protein>
<evidence type="ECO:0000313" key="4">
    <source>
        <dbReference type="Proteomes" id="UP000467841"/>
    </source>
</evidence>
<dbReference type="AlphaFoldDB" id="A0A6D2J273"/>
<dbReference type="PANTHER" id="PTHR34121:SF1">
    <property type="entry name" value="FILAMIN-A-INTERACTING PROTEIN 1"/>
    <property type="match status" value="1"/>
</dbReference>
<evidence type="ECO:0000256" key="1">
    <source>
        <dbReference type="SAM" id="Coils"/>
    </source>
</evidence>
<feature type="coiled-coil region" evidence="1">
    <location>
        <begin position="338"/>
        <end position="386"/>
    </location>
</feature>
<feature type="region of interest" description="Disordered" evidence="2">
    <location>
        <begin position="489"/>
        <end position="509"/>
    </location>
</feature>
<dbReference type="EMBL" id="CACVBM020001107">
    <property type="protein sequence ID" value="CAA7031499.1"/>
    <property type="molecule type" value="Genomic_DNA"/>
</dbReference>
<keyword evidence="1" id="KW-0175">Coiled coil</keyword>
<accession>A0A6D2J273</accession>
<reference evidence="3" key="1">
    <citation type="submission" date="2020-01" db="EMBL/GenBank/DDBJ databases">
        <authorList>
            <person name="Mishra B."/>
        </authorList>
    </citation>
    <scope>NUCLEOTIDE SEQUENCE [LARGE SCALE GENOMIC DNA]</scope>
</reference>
<name>A0A6D2J273_9BRAS</name>
<gene>
    <name evidence="3" type="ORF">MERR_LOCUS18734</name>
</gene>
<sequence length="669" mass="75505">MSWLRTAVNKAVEVGNRKNITRTVRNYADSVVQQAGQAVAEGAKLLQDRIGAGAFKSVNQTIQRLEEAAVSYRGHERALLITRWLSVLKEIDKATQSDKQMTSEELLASNEAKRREWVLYYDPDIGGEPLNFRDVFLQSQALEGIVLSMIIEPPHDDEITLLLEMFGLCLNGAKEVHDAIVSSMQDLATVFSSYKDEVLVKQDELLQFAQNAITGLKISAEMLRIDAEASDLRIKLEKMNAARLPQESEDKELKETTLTIEALKETLAKIRLCSRLEGLLIRKRQLSNGDSPDIHAQKVDKLKVLLESLANSTSKAEKRISENRLQKEEALKARVVKANETGEKEKELGAEIAQLEKQRDELEAELKKVNITLAAAQARFRNATEERDQFGEANNQIIAHLKTKEDDLSKSVVACKKEAEVIKTWINFLEDTWLLRCSYTETKDKQTLDELEKHEDYFSDVTFNILSAYKKEVTPLISRIENYVENLKNLGPGSEMPPSADQGDNQVSNPRKSLEMEYLDYETKIITTFSIVDNMKEHFQALQTKLEKKDDRRVKELFDDMEKMRQQFESIARPTLEIETPSPKSSASTPKSPSPSTSMDAPVESSTPTQKPELSNPPKAPVTAAGSSQEFNPEAELAELESEFGKVARDYSADEVDGWEFDELEKELQ</sequence>
<feature type="region of interest" description="Disordered" evidence="2">
    <location>
        <begin position="569"/>
        <end position="638"/>
    </location>
</feature>
<dbReference type="OrthoDB" id="2019255at2759"/>
<dbReference type="Proteomes" id="UP000467841">
    <property type="component" value="Unassembled WGS sequence"/>
</dbReference>
<organism evidence="3 4">
    <name type="scientific">Microthlaspi erraticum</name>
    <dbReference type="NCBI Taxonomy" id="1685480"/>
    <lineage>
        <taxon>Eukaryota</taxon>
        <taxon>Viridiplantae</taxon>
        <taxon>Streptophyta</taxon>
        <taxon>Embryophyta</taxon>
        <taxon>Tracheophyta</taxon>
        <taxon>Spermatophyta</taxon>
        <taxon>Magnoliopsida</taxon>
        <taxon>eudicotyledons</taxon>
        <taxon>Gunneridae</taxon>
        <taxon>Pentapetalae</taxon>
        <taxon>rosids</taxon>
        <taxon>malvids</taxon>
        <taxon>Brassicales</taxon>
        <taxon>Brassicaceae</taxon>
        <taxon>Coluteocarpeae</taxon>
        <taxon>Microthlaspi</taxon>
    </lineage>
</organism>
<comment type="caution">
    <text evidence="3">The sequence shown here is derived from an EMBL/GenBank/DDBJ whole genome shotgun (WGS) entry which is preliminary data.</text>
</comment>
<keyword evidence="4" id="KW-1185">Reference proteome</keyword>